<keyword evidence="3" id="KW-1185">Reference proteome</keyword>
<protein>
    <submittedName>
        <fullName evidence="2">Kinase-like domain-containing protein</fullName>
    </submittedName>
</protein>
<evidence type="ECO:0000313" key="3">
    <source>
        <dbReference type="Proteomes" id="UP000265703"/>
    </source>
</evidence>
<dbReference type="OrthoDB" id="4062651at2759"/>
<dbReference type="SUPFAM" id="SSF56112">
    <property type="entry name" value="Protein kinase-like (PK-like)"/>
    <property type="match status" value="1"/>
</dbReference>
<gene>
    <name evidence="2" type="ORF">C1645_137774</name>
</gene>
<dbReference type="GO" id="GO:0005524">
    <property type="term" value="F:ATP binding"/>
    <property type="evidence" value="ECO:0007669"/>
    <property type="project" value="InterPro"/>
</dbReference>
<accession>A0A397SY10</accession>
<dbReference type="Gene3D" id="1.10.510.10">
    <property type="entry name" value="Transferase(Phosphotransferase) domain 1"/>
    <property type="match status" value="1"/>
</dbReference>
<evidence type="ECO:0000259" key="1">
    <source>
        <dbReference type="PROSITE" id="PS50011"/>
    </source>
</evidence>
<keyword evidence="2" id="KW-0418">Kinase</keyword>
<dbReference type="PANTHER" id="PTHR23257">
    <property type="entry name" value="SERINE-THREONINE PROTEIN KINASE"/>
    <property type="match status" value="1"/>
</dbReference>
<organism evidence="2 3">
    <name type="scientific">Glomus cerebriforme</name>
    <dbReference type="NCBI Taxonomy" id="658196"/>
    <lineage>
        <taxon>Eukaryota</taxon>
        <taxon>Fungi</taxon>
        <taxon>Fungi incertae sedis</taxon>
        <taxon>Mucoromycota</taxon>
        <taxon>Glomeromycotina</taxon>
        <taxon>Glomeromycetes</taxon>
        <taxon>Glomerales</taxon>
        <taxon>Glomeraceae</taxon>
        <taxon>Glomus</taxon>
    </lineage>
</organism>
<dbReference type="Pfam" id="PF00069">
    <property type="entry name" value="Pkinase"/>
    <property type="match status" value="1"/>
</dbReference>
<dbReference type="EMBL" id="QKYT01000168">
    <property type="protein sequence ID" value="RIA90863.1"/>
    <property type="molecule type" value="Genomic_DNA"/>
</dbReference>
<dbReference type="PANTHER" id="PTHR23257:SF963">
    <property type="entry name" value="AT08303P"/>
    <property type="match status" value="1"/>
</dbReference>
<reference evidence="2 3" key="1">
    <citation type="submission" date="2018-06" db="EMBL/GenBank/DDBJ databases">
        <title>Comparative genomics reveals the genomic features of Rhizophagus irregularis, R. cerebriforme, R. diaphanum and Gigaspora rosea, and their symbiotic lifestyle signature.</title>
        <authorList>
            <person name="Morin E."/>
            <person name="San Clemente H."/>
            <person name="Chen E.C.H."/>
            <person name="De La Providencia I."/>
            <person name="Hainaut M."/>
            <person name="Kuo A."/>
            <person name="Kohler A."/>
            <person name="Murat C."/>
            <person name="Tang N."/>
            <person name="Roy S."/>
            <person name="Loubradou J."/>
            <person name="Henrissat B."/>
            <person name="Grigoriev I.V."/>
            <person name="Corradi N."/>
            <person name="Roux C."/>
            <person name="Martin F.M."/>
        </authorList>
    </citation>
    <scope>NUCLEOTIDE SEQUENCE [LARGE SCALE GENOMIC DNA]</scope>
    <source>
        <strain evidence="2 3">DAOM 227022</strain>
    </source>
</reference>
<evidence type="ECO:0000313" key="2">
    <source>
        <dbReference type="EMBL" id="RIA90863.1"/>
    </source>
</evidence>
<dbReference type="Proteomes" id="UP000265703">
    <property type="component" value="Unassembled WGS sequence"/>
</dbReference>
<dbReference type="GO" id="GO:0004672">
    <property type="term" value="F:protein kinase activity"/>
    <property type="evidence" value="ECO:0007669"/>
    <property type="project" value="InterPro"/>
</dbReference>
<dbReference type="AlphaFoldDB" id="A0A397SY10"/>
<dbReference type="PROSITE" id="PS50011">
    <property type="entry name" value="PROTEIN_KINASE_DOM"/>
    <property type="match status" value="1"/>
</dbReference>
<dbReference type="PRINTS" id="PR00109">
    <property type="entry name" value="TYRKINASE"/>
</dbReference>
<dbReference type="GO" id="GO:0005737">
    <property type="term" value="C:cytoplasm"/>
    <property type="evidence" value="ECO:0007669"/>
    <property type="project" value="TreeGrafter"/>
</dbReference>
<sequence>MPFPEEDMYLTIKIIQGLREKPVKETPNEYIEIYTKCWQLEPDYRPLISLVLSKLRSVSLEPVFEDFEEVKYSPYPETSNNSISEYFNNLSSLTIPDGLTLPFPKICKSCGLKSTDWCHKCEAKKFQENFPNWTSGNNDLDELIRNSQLNATKYNKYFEWINYNQFKNKRCIIQGSYCKIYIATWSDGIREKWDEESQQWERTGPVQIILRELKSESTIKNLRLHLEIENVIECYGFTQDPETKAYYMILKYANGGNLLQYIRKFFPCSWFERLSILQKIVRSLYNIHKANYIHRNLHPGNILIQEDNWKQRKLEVYFSELDSCSKLNSEIDQQQYGNLLYIAPEILLGKGNSASIKSDVYSLGIIMWELASGDEPYSDYETDDEDELILDIINGARPNDVIGTPKCYHELMQKCLDADPEKRPTTLDILKELKTFTKIENKHQFEAADRKIRDQPLGTRPNQLSKDNVEIFVESIDVTEGYAGIVNFKFTNKPLQFE</sequence>
<name>A0A397SY10_9GLOM</name>
<dbReference type="InterPro" id="IPR001245">
    <property type="entry name" value="Ser-Thr/Tyr_kinase_cat_dom"/>
</dbReference>
<comment type="caution">
    <text evidence="2">The sequence shown here is derived from an EMBL/GenBank/DDBJ whole genome shotgun (WGS) entry which is preliminary data.</text>
</comment>
<dbReference type="GO" id="GO:0007165">
    <property type="term" value="P:signal transduction"/>
    <property type="evidence" value="ECO:0007669"/>
    <property type="project" value="TreeGrafter"/>
</dbReference>
<keyword evidence="2" id="KW-0808">Transferase</keyword>
<feature type="domain" description="Protein kinase" evidence="1">
    <location>
        <begin position="166"/>
        <end position="446"/>
    </location>
</feature>
<dbReference type="InterPro" id="IPR011009">
    <property type="entry name" value="Kinase-like_dom_sf"/>
</dbReference>
<proteinExistence type="predicted"/>
<dbReference type="InterPro" id="IPR000719">
    <property type="entry name" value="Prot_kinase_dom"/>
</dbReference>
<dbReference type="InterPro" id="IPR050167">
    <property type="entry name" value="Ser_Thr_protein_kinase"/>
</dbReference>